<sequence>MAEEKRNPVDVLKFLQVFWGAESIDRQDEAGQQYAAGVSYGFKLAAAILEDRK</sequence>
<dbReference type="EMBL" id="FMTT01000039">
    <property type="protein sequence ID" value="SCW74968.1"/>
    <property type="molecule type" value="Genomic_DNA"/>
</dbReference>
<accession>A0A1G4T0Q3</accession>
<proteinExistence type="predicted"/>
<reference evidence="2" key="1">
    <citation type="submission" date="2016-10" db="EMBL/GenBank/DDBJ databases">
        <authorList>
            <person name="Varghese N."/>
            <person name="Submissions S."/>
        </authorList>
    </citation>
    <scope>NUCLEOTIDE SEQUENCE [LARGE SCALE GENOMIC DNA]</scope>
    <source>
        <strain evidence="2">CGMCC 1.8946</strain>
    </source>
</reference>
<name>A0A1G4T0Q3_9BACL</name>
<evidence type="ECO:0000313" key="2">
    <source>
        <dbReference type="Proteomes" id="UP000198601"/>
    </source>
</evidence>
<dbReference type="Proteomes" id="UP000198601">
    <property type="component" value="Unassembled WGS sequence"/>
</dbReference>
<dbReference type="RefSeq" id="WP_167670277.1">
    <property type="nucleotide sequence ID" value="NZ_FMTT01000039.1"/>
</dbReference>
<protein>
    <submittedName>
        <fullName evidence="1">Uncharacterized protein</fullName>
    </submittedName>
</protein>
<evidence type="ECO:0000313" key="1">
    <source>
        <dbReference type="EMBL" id="SCW74968.1"/>
    </source>
</evidence>
<dbReference type="AlphaFoldDB" id="A0A1G4T0Q3"/>
<gene>
    <name evidence="1" type="ORF">SAMN04487970_103962</name>
</gene>
<organism evidence="1 2">
    <name type="scientific">Paenibacillus tianmuensis</name>
    <dbReference type="NCBI Taxonomy" id="624147"/>
    <lineage>
        <taxon>Bacteria</taxon>
        <taxon>Bacillati</taxon>
        <taxon>Bacillota</taxon>
        <taxon>Bacilli</taxon>
        <taxon>Bacillales</taxon>
        <taxon>Paenibacillaceae</taxon>
        <taxon>Paenibacillus</taxon>
    </lineage>
</organism>
<keyword evidence="2" id="KW-1185">Reference proteome</keyword>
<dbReference type="STRING" id="624147.SAMN04487970_103962"/>